<proteinExistence type="predicted"/>
<name>A0A2K2G0K2_9SPHN</name>
<dbReference type="EMBL" id="LYMM01000033">
    <property type="protein sequence ID" value="PNU04589.1"/>
    <property type="molecule type" value="Genomic_DNA"/>
</dbReference>
<dbReference type="AlphaFoldDB" id="A0A2K2G0K2"/>
<gene>
    <name evidence="1" type="ORF">A8V01_19465</name>
</gene>
<protein>
    <submittedName>
        <fullName evidence="1">Uncharacterized protein</fullName>
    </submittedName>
</protein>
<comment type="caution">
    <text evidence="1">The sequence shown here is derived from an EMBL/GenBank/DDBJ whole genome shotgun (WGS) entry which is preliminary data.</text>
</comment>
<accession>A0A2K2G0K2</accession>
<dbReference type="RefSeq" id="WP_103096129.1">
    <property type="nucleotide sequence ID" value="NZ_LYMM01000033.1"/>
</dbReference>
<evidence type="ECO:0000313" key="2">
    <source>
        <dbReference type="Proteomes" id="UP000236327"/>
    </source>
</evidence>
<dbReference type="Proteomes" id="UP000236327">
    <property type="component" value="Unassembled WGS sequence"/>
</dbReference>
<evidence type="ECO:0000313" key="1">
    <source>
        <dbReference type="EMBL" id="PNU04589.1"/>
    </source>
</evidence>
<dbReference type="OrthoDB" id="7583076at2"/>
<sequence>MQLNNTELAQLADHLVYNIDCNPDFEDDAFAITFRGVRCYIERYRDNFRVEVGHEDDVVQLPRI</sequence>
<keyword evidence="2" id="KW-1185">Reference proteome</keyword>
<organism evidence="1 2">
    <name type="scientific">Novosphingobium guangzhouense</name>
    <dbReference type="NCBI Taxonomy" id="1850347"/>
    <lineage>
        <taxon>Bacteria</taxon>
        <taxon>Pseudomonadati</taxon>
        <taxon>Pseudomonadota</taxon>
        <taxon>Alphaproteobacteria</taxon>
        <taxon>Sphingomonadales</taxon>
        <taxon>Sphingomonadaceae</taxon>
        <taxon>Novosphingobium</taxon>
    </lineage>
</organism>
<reference evidence="1 2" key="1">
    <citation type="submission" date="2016-05" db="EMBL/GenBank/DDBJ databases">
        <title>Complete genome sequence of Novosphingobium guangzhouense SA925(T).</title>
        <authorList>
            <person name="Sha S."/>
        </authorList>
    </citation>
    <scope>NUCLEOTIDE SEQUENCE [LARGE SCALE GENOMIC DNA]</scope>
    <source>
        <strain evidence="1 2">SA925</strain>
    </source>
</reference>